<gene>
    <name evidence="2" type="ORF">F2Q69_00022396</name>
</gene>
<dbReference type="AlphaFoldDB" id="A0A8S9QLB2"/>
<sequence length="79" mass="8539">MISFEVQGVPAVGLYFTFAILQHVGACSPHLDDLIGSFPPGGEFPVVFSARRRTQSPCWKVMVLTFLLYVLALVGGPVS</sequence>
<accession>A0A8S9QLB2</accession>
<evidence type="ECO:0000313" key="2">
    <source>
        <dbReference type="EMBL" id="KAF3541471.1"/>
    </source>
</evidence>
<feature type="transmembrane region" description="Helical" evidence="1">
    <location>
        <begin position="58"/>
        <end position="78"/>
    </location>
</feature>
<dbReference type="Proteomes" id="UP000712600">
    <property type="component" value="Unassembled WGS sequence"/>
</dbReference>
<reference evidence="2" key="1">
    <citation type="submission" date="2019-12" db="EMBL/GenBank/DDBJ databases">
        <title>Genome sequencing and annotation of Brassica cretica.</title>
        <authorList>
            <person name="Studholme D.J."/>
            <person name="Sarris P."/>
        </authorList>
    </citation>
    <scope>NUCLEOTIDE SEQUENCE</scope>
    <source>
        <strain evidence="2">PFS-109/04</strain>
        <tissue evidence="2">Leaf</tissue>
    </source>
</reference>
<organism evidence="2 3">
    <name type="scientific">Brassica cretica</name>
    <name type="common">Mustard</name>
    <dbReference type="NCBI Taxonomy" id="69181"/>
    <lineage>
        <taxon>Eukaryota</taxon>
        <taxon>Viridiplantae</taxon>
        <taxon>Streptophyta</taxon>
        <taxon>Embryophyta</taxon>
        <taxon>Tracheophyta</taxon>
        <taxon>Spermatophyta</taxon>
        <taxon>Magnoliopsida</taxon>
        <taxon>eudicotyledons</taxon>
        <taxon>Gunneridae</taxon>
        <taxon>Pentapetalae</taxon>
        <taxon>rosids</taxon>
        <taxon>malvids</taxon>
        <taxon>Brassicales</taxon>
        <taxon>Brassicaceae</taxon>
        <taxon>Brassiceae</taxon>
        <taxon>Brassica</taxon>
    </lineage>
</organism>
<evidence type="ECO:0000256" key="1">
    <source>
        <dbReference type="SAM" id="Phobius"/>
    </source>
</evidence>
<proteinExistence type="predicted"/>
<dbReference type="EMBL" id="QGKX02001290">
    <property type="protein sequence ID" value="KAF3541471.1"/>
    <property type="molecule type" value="Genomic_DNA"/>
</dbReference>
<name>A0A8S9QLB2_BRACR</name>
<keyword evidence="1" id="KW-0472">Membrane</keyword>
<comment type="caution">
    <text evidence="2">The sequence shown here is derived from an EMBL/GenBank/DDBJ whole genome shotgun (WGS) entry which is preliminary data.</text>
</comment>
<evidence type="ECO:0000313" key="3">
    <source>
        <dbReference type="Proteomes" id="UP000712600"/>
    </source>
</evidence>
<protein>
    <submittedName>
        <fullName evidence="2">Uncharacterized protein</fullName>
    </submittedName>
</protein>
<keyword evidence="1" id="KW-1133">Transmembrane helix</keyword>
<keyword evidence="1" id="KW-0812">Transmembrane</keyword>